<dbReference type="NCBIfam" id="NF010007">
    <property type="entry name" value="PRK13480.1"/>
    <property type="match status" value="1"/>
</dbReference>
<dbReference type="CDD" id="cd04492">
    <property type="entry name" value="YhaM_OBF_like"/>
    <property type="match status" value="1"/>
</dbReference>
<dbReference type="InterPro" id="IPR050798">
    <property type="entry name" value="YhaM_exoribonuc/phosphodiest"/>
</dbReference>
<dbReference type="GO" id="GO:0003676">
    <property type="term" value="F:nucleic acid binding"/>
    <property type="evidence" value="ECO:0007669"/>
    <property type="project" value="InterPro"/>
</dbReference>
<evidence type="ECO:0000313" key="5">
    <source>
        <dbReference type="EMBL" id="SFK95964.1"/>
    </source>
</evidence>
<evidence type="ECO:0000256" key="2">
    <source>
        <dbReference type="ARBA" id="ARBA00022801"/>
    </source>
</evidence>
<sequence>MALINNISKLKPGDSVETFYLIKRSQQGVTTQGKPYMTLFLQDRSGEIEAKLWTVSKEDMEVLKPETLIKVKGDVIDYRNKKQMKISAFRTANAEDGLSARDFVEKAPIDEDTLYESIMDYVIKIENGSLQRIVRQLLNKYRKEFLTFPAAMTNHHDFVSGLAYHVHYMLKTAEALCDIYPSLNRSLLYSAIILHDIGKVKELTGPVGTTYTVEGNLIGHIVIANDEITRVADELDIEGEEVMLLKHLILSHHGKLEYGSPKQPMIKEAEILHFIDNIDARMMMMDKHMNQADRGKFTDRIFPLENRAFYRPEKFE</sequence>
<dbReference type="GO" id="GO:0004527">
    <property type="term" value="F:exonuclease activity"/>
    <property type="evidence" value="ECO:0007669"/>
    <property type="project" value="UniProtKB-KW"/>
</dbReference>
<proteinExistence type="predicted"/>
<dbReference type="Pfam" id="PF01966">
    <property type="entry name" value="HD"/>
    <property type="match status" value="1"/>
</dbReference>
<protein>
    <submittedName>
        <fullName evidence="5">3'-5' exoribonuclease</fullName>
    </submittedName>
</protein>
<accession>A0AA94HIJ1</accession>
<comment type="caution">
    <text evidence="5">The sequence shown here is derived from an EMBL/GenBank/DDBJ whole genome shotgun (WGS) entry which is preliminary data.</text>
</comment>
<dbReference type="InterPro" id="IPR006674">
    <property type="entry name" value="HD_domain"/>
</dbReference>
<organism evidence="5 6">
    <name type="scientific">Salinicoccus halodurans</name>
    <dbReference type="NCBI Taxonomy" id="407035"/>
    <lineage>
        <taxon>Bacteria</taxon>
        <taxon>Bacillati</taxon>
        <taxon>Bacillota</taxon>
        <taxon>Bacilli</taxon>
        <taxon>Bacillales</taxon>
        <taxon>Staphylococcaceae</taxon>
        <taxon>Salinicoccus</taxon>
    </lineage>
</organism>
<keyword evidence="3" id="KW-0269">Exonuclease</keyword>
<dbReference type="SUPFAM" id="SSF50249">
    <property type="entry name" value="Nucleic acid-binding proteins"/>
    <property type="match status" value="1"/>
</dbReference>
<gene>
    <name evidence="5" type="ORF">SAMN05216235_2799</name>
</gene>
<keyword evidence="2" id="KW-0378">Hydrolase</keyword>
<dbReference type="FunFam" id="1.10.3210.10:FF:000008">
    <property type="entry name" value="3'-5' exoribonuclease YhaM"/>
    <property type="match status" value="1"/>
</dbReference>
<evidence type="ECO:0000256" key="1">
    <source>
        <dbReference type="ARBA" id="ARBA00022722"/>
    </source>
</evidence>
<dbReference type="InterPro" id="IPR012340">
    <property type="entry name" value="NA-bd_OB-fold"/>
</dbReference>
<dbReference type="PANTHER" id="PTHR37294:SF1">
    <property type="entry name" value="3'-5' EXORIBONUCLEASE YHAM"/>
    <property type="match status" value="1"/>
</dbReference>
<name>A0AA94HIJ1_9STAP</name>
<dbReference type="InterPro" id="IPR003607">
    <property type="entry name" value="HD/PDEase_dom"/>
</dbReference>
<evidence type="ECO:0000259" key="4">
    <source>
        <dbReference type="PROSITE" id="PS51831"/>
    </source>
</evidence>
<dbReference type="PANTHER" id="PTHR37294">
    <property type="entry name" value="3'-5' EXORIBONUCLEASE YHAM"/>
    <property type="match status" value="1"/>
</dbReference>
<evidence type="ECO:0000256" key="3">
    <source>
        <dbReference type="ARBA" id="ARBA00022839"/>
    </source>
</evidence>
<dbReference type="GO" id="GO:0031125">
    <property type="term" value="P:rRNA 3'-end processing"/>
    <property type="evidence" value="ECO:0007669"/>
    <property type="project" value="TreeGrafter"/>
</dbReference>
<feature type="domain" description="HD" evidence="4">
    <location>
        <begin position="165"/>
        <end position="281"/>
    </location>
</feature>
<dbReference type="Gene3D" id="2.40.50.140">
    <property type="entry name" value="Nucleic acid-binding proteins"/>
    <property type="match status" value="1"/>
</dbReference>
<dbReference type="InterPro" id="IPR004365">
    <property type="entry name" value="NA-bd_OB_tRNA"/>
</dbReference>
<reference evidence="5 6" key="1">
    <citation type="submission" date="2016-10" db="EMBL/GenBank/DDBJ databases">
        <authorList>
            <person name="Varghese N."/>
            <person name="Submissions S."/>
        </authorList>
    </citation>
    <scope>NUCLEOTIDE SEQUENCE [LARGE SCALE GENOMIC DNA]</scope>
    <source>
        <strain evidence="5 6">CGMCC 1.6501</strain>
    </source>
</reference>
<dbReference type="Gene3D" id="1.10.3210.10">
    <property type="entry name" value="Hypothetical protein af1432"/>
    <property type="match status" value="1"/>
</dbReference>
<dbReference type="CDD" id="cd00077">
    <property type="entry name" value="HDc"/>
    <property type="match status" value="1"/>
</dbReference>
<dbReference type="Pfam" id="PF01336">
    <property type="entry name" value="tRNA_anti-codon"/>
    <property type="match status" value="1"/>
</dbReference>
<dbReference type="SUPFAM" id="SSF109604">
    <property type="entry name" value="HD-domain/PDEase-like"/>
    <property type="match status" value="1"/>
</dbReference>
<dbReference type="PROSITE" id="PS51831">
    <property type="entry name" value="HD"/>
    <property type="match status" value="1"/>
</dbReference>
<dbReference type="Proteomes" id="UP000183090">
    <property type="component" value="Unassembled WGS sequence"/>
</dbReference>
<keyword evidence="1" id="KW-0540">Nuclease</keyword>
<evidence type="ECO:0000313" key="6">
    <source>
        <dbReference type="Proteomes" id="UP000183090"/>
    </source>
</evidence>
<dbReference type="AlphaFoldDB" id="A0AA94HIJ1"/>
<dbReference type="EMBL" id="FOTB01000006">
    <property type="protein sequence ID" value="SFK95964.1"/>
    <property type="molecule type" value="Genomic_DNA"/>
</dbReference>